<comment type="caution">
    <text evidence="2">The sequence shown here is derived from an EMBL/GenBank/DDBJ whole genome shotgun (WGS) entry which is preliminary data.</text>
</comment>
<name>A0ABU6ZT88_9FABA</name>
<evidence type="ECO:0000313" key="2">
    <source>
        <dbReference type="EMBL" id="MED6225209.1"/>
    </source>
</evidence>
<dbReference type="EMBL" id="JASCZI010273690">
    <property type="protein sequence ID" value="MED6225209.1"/>
    <property type="molecule type" value="Genomic_DNA"/>
</dbReference>
<gene>
    <name evidence="2" type="ORF">PIB30_091505</name>
</gene>
<reference evidence="2 3" key="1">
    <citation type="journal article" date="2023" name="Plants (Basel)">
        <title>Bridging the Gap: Combining Genomics and Transcriptomics Approaches to Understand Stylosanthes scabra, an Orphan Legume from the Brazilian Caatinga.</title>
        <authorList>
            <person name="Ferreira-Neto J.R.C."/>
            <person name="da Silva M.D."/>
            <person name="Binneck E."/>
            <person name="de Melo N.F."/>
            <person name="da Silva R.H."/>
            <person name="de Melo A.L.T.M."/>
            <person name="Pandolfi V."/>
            <person name="Bustamante F.O."/>
            <person name="Brasileiro-Vidal A.C."/>
            <person name="Benko-Iseppon A.M."/>
        </authorList>
    </citation>
    <scope>NUCLEOTIDE SEQUENCE [LARGE SCALE GENOMIC DNA]</scope>
    <source>
        <tissue evidence="2">Leaves</tissue>
    </source>
</reference>
<feature type="region of interest" description="Disordered" evidence="1">
    <location>
        <begin position="1"/>
        <end position="22"/>
    </location>
</feature>
<protein>
    <submittedName>
        <fullName evidence="2">Uncharacterized protein</fullName>
    </submittedName>
</protein>
<proteinExistence type="predicted"/>
<dbReference type="Proteomes" id="UP001341840">
    <property type="component" value="Unassembled WGS sequence"/>
</dbReference>
<organism evidence="2 3">
    <name type="scientific">Stylosanthes scabra</name>
    <dbReference type="NCBI Taxonomy" id="79078"/>
    <lineage>
        <taxon>Eukaryota</taxon>
        <taxon>Viridiplantae</taxon>
        <taxon>Streptophyta</taxon>
        <taxon>Embryophyta</taxon>
        <taxon>Tracheophyta</taxon>
        <taxon>Spermatophyta</taxon>
        <taxon>Magnoliopsida</taxon>
        <taxon>eudicotyledons</taxon>
        <taxon>Gunneridae</taxon>
        <taxon>Pentapetalae</taxon>
        <taxon>rosids</taxon>
        <taxon>fabids</taxon>
        <taxon>Fabales</taxon>
        <taxon>Fabaceae</taxon>
        <taxon>Papilionoideae</taxon>
        <taxon>50 kb inversion clade</taxon>
        <taxon>dalbergioids sensu lato</taxon>
        <taxon>Dalbergieae</taxon>
        <taxon>Pterocarpus clade</taxon>
        <taxon>Stylosanthes</taxon>
    </lineage>
</organism>
<accession>A0ABU6ZT88</accession>
<evidence type="ECO:0000256" key="1">
    <source>
        <dbReference type="SAM" id="MobiDB-lite"/>
    </source>
</evidence>
<keyword evidence="3" id="KW-1185">Reference proteome</keyword>
<evidence type="ECO:0000313" key="3">
    <source>
        <dbReference type="Proteomes" id="UP001341840"/>
    </source>
</evidence>
<sequence length="117" mass="13150">MDSRQAWESLPSSRTSHVWPMSLDMAKRDSPKLTTQGHGNKDKQILNFDPEIERTLRKLRKQSKQAQEGSSAEVIEEVFDNMAAEGTQEKIAPSKWVTTCGLAWIARKNGRVGPAKL</sequence>